<name>A0A6H0QZX6_MACNP</name>
<reference evidence="3" key="1">
    <citation type="journal article" date="2020" name="Fish Shellfish Immunol.">
        <title>Two Wnt genes regulate the expression levels of antimicrobial peptides during Vibrio infection in Macrobrachium nipponense.</title>
        <authorList>
            <person name="Wang K."/>
            <person name="Dai X."/>
            <person name="Zhang C."/>
            <person name="Cao X."/>
            <person name="Zhang R."/>
            <person name="Zhang Z."/>
            <person name="Huang X."/>
            <person name="Ren Q."/>
        </authorList>
    </citation>
    <scope>NUCLEOTIDE SEQUENCE</scope>
</reference>
<sequence length="191" mass="19358">MKGSQVLFVCCLTAAAFAQDNQGAQGNQGNTRFFGGLLGGLASGLNNALGGGGFGGVNPGFGGGFNQGFGGGFNPGFGGGFNQGFGGGFNPGFGGGFGGVSNTCRRWCRTPEGQAYCCESNNEPDTIPFVKPGICPPVRPQCPPVRNFAPPQTCSNDSKCGGVDKCCYDRCLEEHVCKPPVGSGGGFGFGR</sequence>
<dbReference type="SUPFAM" id="SSF57256">
    <property type="entry name" value="Elafin-like"/>
    <property type="match status" value="1"/>
</dbReference>
<evidence type="ECO:0000256" key="1">
    <source>
        <dbReference type="SAM" id="SignalP"/>
    </source>
</evidence>
<dbReference type="SMR" id="A0A6H0QZX6"/>
<dbReference type="EMBL" id="MT240864">
    <property type="protein sequence ID" value="QIV66989.1"/>
    <property type="molecule type" value="mRNA"/>
</dbReference>
<dbReference type="GO" id="GO:0030414">
    <property type="term" value="F:peptidase inhibitor activity"/>
    <property type="evidence" value="ECO:0007669"/>
    <property type="project" value="InterPro"/>
</dbReference>
<dbReference type="GO" id="GO:0005576">
    <property type="term" value="C:extracellular region"/>
    <property type="evidence" value="ECO:0007669"/>
    <property type="project" value="InterPro"/>
</dbReference>
<evidence type="ECO:0000259" key="2">
    <source>
        <dbReference type="PROSITE" id="PS51390"/>
    </source>
</evidence>
<dbReference type="InterPro" id="IPR036645">
    <property type="entry name" value="Elafin-like_sf"/>
</dbReference>
<feature type="chain" id="PRO_5026305111" evidence="1">
    <location>
        <begin position="19"/>
        <end position="191"/>
    </location>
</feature>
<accession>A0A6H0QZX6</accession>
<dbReference type="InterPro" id="IPR008197">
    <property type="entry name" value="WAP_dom"/>
</dbReference>
<dbReference type="AlphaFoldDB" id="A0A6H0QZX6"/>
<feature type="domain" description="WAP" evidence="2">
    <location>
        <begin position="128"/>
        <end position="181"/>
    </location>
</feature>
<proteinExistence type="evidence at transcript level"/>
<feature type="signal peptide" evidence="1">
    <location>
        <begin position="1"/>
        <end position="18"/>
    </location>
</feature>
<dbReference type="Pfam" id="PF00095">
    <property type="entry name" value="WAP"/>
    <property type="match status" value="1"/>
</dbReference>
<organism evidence="3">
    <name type="scientific">Macrobrachium nipponense</name>
    <name type="common">Oriental river shrimp</name>
    <name type="synonym">Palaemon nipponensis</name>
    <dbReference type="NCBI Taxonomy" id="159736"/>
    <lineage>
        <taxon>Eukaryota</taxon>
        <taxon>Metazoa</taxon>
        <taxon>Ecdysozoa</taxon>
        <taxon>Arthropoda</taxon>
        <taxon>Crustacea</taxon>
        <taxon>Multicrustacea</taxon>
        <taxon>Malacostraca</taxon>
        <taxon>Eumalacostraca</taxon>
        <taxon>Eucarida</taxon>
        <taxon>Decapoda</taxon>
        <taxon>Pleocyemata</taxon>
        <taxon>Caridea</taxon>
        <taxon>Palaemonoidea</taxon>
        <taxon>Palaemonidae</taxon>
        <taxon>Macrobrachium</taxon>
    </lineage>
</organism>
<evidence type="ECO:0000313" key="3">
    <source>
        <dbReference type="EMBL" id="QIV66989.1"/>
    </source>
</evidence>
<keyword evidence="1" id="KW-0732">Signal</keyword>
<dbReference type="Gene3D" id="4.10.75.10">
    <property type="entry name" value="Elafin-like"/>
    <property type="match status" value="1"/>
</dbReference>
<dbReference type="PROSITE" id="PS51390">
    <property type="entry name" value="WAP"/>
    <property type="match status" value="1"/>
</dbReference>
<dbReference type="SMART" id="SM00217">
    <property type="entry name" value="WAP"/>
    <property type="match status" value="1"/>
</dbReference>
<protein>
    <submittedName>
        <fullName evidence="3">Crustin 3</fullName>
    </submittedName>
</protein>